<dbReference type="PANTHER" id="PTHR43845:SF1">
    <property type="entry name" value="BLR5969 PROTEIN"/>
    <property type="match status" value="1"/>
</dbReference>
<protein>
    <recommendedName>
        <fullName evidence="7 9">Phenylacetate-coenzyme A ligase</fullName>
        <ecNumber evidence="6 9">6.2.1.30</ecNumber>
    </recommendedName>
    <alternativeName>
        <fullName evidence="8 9">Phenylacetyl-CoA ligase</fullName>
    </alternativeName>
</protein>
<dbReference type="GO" id="GO:0047475">
    <property type="term" value="F:phenylacetate-CoA ligase activity"/>
    <property type="evidence" value="ECO:0007669"/>
    <property type="project" value="UniProtKB-EC"/>
</dbReference>
<feature type="domain" description="AMP-dependent ligase C-terminal" evidence="11">
    <location>
        <begin position="336"/>
        <end position="432"/>
    </location>
</feature>
<evidence type="ECO:0000256" key="1">
    <source>
        <dbReference type="ARBA" id="ARBA00011245"/>
    </source>
</evidence>
<dbReference type="UniPathway" id="UPA00930"/>
<reference evidence="12" key="1">
    <citation type="journal article" date="2020" name="mSystems">
        <title>Genome- and Community-Level Interaction Insights into Carbon Utilization and Element Cycling Functions of Hydrothermarchaeota in Hydrothermal Sediment.</title>
        <authorList>
            <person name="Zhou Z."/>
            <person name="Liu Y."/>
            <person name="Xu W."/>
            <person name="Pan J."/>
            <person name="Luo Z.H."/>
            <person name="Li M."/>
        </authorList>
    </citation>
    <scope>NUCLEOTIDE SEQUENCE [LARGE SCALE GENOMIC DNA]</scope>
    <source>
        <strain evidence="12">HyVt-92</strain>
    </source>
</reference>
<dbReference type="CDD" id="cd05913">
    <property type="entry name" value="PaaK"/>
    <property type="match status" value="1"/>
</dbReference>
<comment type="pathway">
    <text evidence="4 9">Aromatic compound metabolism; phenylacetate degradation.</text>
</comment>
<evidence type="ECO:0000256" key="8">
    <source>
        <dbReference type="ARBA" id="ARBA00075111"/>
    </source>
</evidence>
<keyword evidence="3 9" id="KW-0547">Nucleotide-binding</keyword>
<dbReference type="InterPro" id="IPR011880">
    <property type="entry name" value="PA_CoA_ligase"/>
</dbReference>
<keyword evidence="2 9" id="KW-0436">Ligase</keyword>
<dbReference type="Gene3D" id="3.40.50.12780">
    <property type="entry name" value="N-terminal domain of ligase-like"/>
    <property type="match status" value="1"/>
</dbReference>
<comment type="function">
    <text evidence="9">Catalyzes the activation of phenylacetic acid (PA) to phenylacetyl-CoA (PA-CoA).</text>
</comment>
<dbReference type="PIRSF" id="PIRSF006444">
    <property type="entry name" value="PaaK"/>
    <property type="match status" value="1"/>
</dbReference>
<evidence type="ECO:0000256" key="3">
    <source>
        <dbReference type="ARBA" id="ARBA00022741"/>
    </source>
</evidence>
<proteinExistence type="inferred from homology"/>
<evidence type="ECO:0000256" key="7">
    <source>
        <dbReference type="ARBA" id="ARBA00068695"/>
    </source>
</evidence>
<evidence type="ECO:0000256" key="2">
    <source>
        <dbReference type="ARBA" id="ARBA00022598"/>
    </source>
</evidence>
<sequence length="434" mass="49690">MPVKEKDIEFLEREKLEEIQLSRFKEVVKRVYKSSPFYKRVFKNEGISPEDIRSVGDIKFLPFTTKEDLRENFPFGFLTLPLNRIVRVHTSTGTTGKPKAIFFSKKDIDEAAKLVARCMKMTGARPGDVFQNMMSYGLFTGGLMFHYGAEKLGVLVIPAGAGNTEKQIELMKDFKTTILHITPSYALYLADVLEERGIDPKKELCLRIMYLGAEPYSQKTREKIESIYGVSAFNCYGLSEMNGPGVGFECPAKDGIHIWEDNYILEVVDPLTGRSLPEGEEGELVLTTINREAMPVLRYRTGDVAFIYSKECECGRTHRKISFIKGRTDDMFIVRGVNVFPSEVERILMNTPEVARNYQIVLEREKSLDVMKIRVEIKRRFFDGSLEHLKALEERIKNKIKSELMVTPRVELLEPGTLPRTTGKSRRVIDKRKL</sequence>
<comment type="caution">
    <text evidence="12">The sequence shown here is derived from an EMBL/GenBank/DDBJ whole genome shotgun (WGS) entry which is preliminary data.</text>
</comment>
<dbReference type="FunFam" id="3.40.50.12780:FF:000016">
    <property type="entry name" value="Phenylacetate-coenzyme A ligase"/>
    <property type="match status" value="1"/>
</dbReference>
<evidence type="ECO:0000256" key="6">
    <source>
        <dbReference type="ARBA" id="ARBA00066629"/>
    </source>
</evidence>
<evidence type="ECO:0000256" key="5">
    <source>
        <dbReference type="ARBA" id="ARBA00061566"/>
    </source>
</evidence>
<dbReference type="EMBL" id="DRTT01000146">
    <property type="protein sequence ID" value="HHF98916.1"/>
    <property type="molecule type" value="Genomic_DNA"/>
</dbReference>
<evidence type="ECO:0000313" key="12">
    <source>
        <dbReference type="EMBL" id="HHF98916.1"/>
    </source>
</evidence>
<dbReference type="Proteomes" id="UP000886070">
    <property type="component" value="Unassembled WGS sequence"/>
</dbReference>
<feature type="domain" description="AMP-dependent synthetase/ligase" evidence="10">
    <location>
        <begin position="91"/>
        <end position="286"/>
    </location>
</feature>
<dbReference type="InterPro" id="IPR000873">
    <property type="entry name" value="AMP-dep_synth/lig_dom"/>
</dbReference>
<dbReference type="PANTHER" id="PTHR43845">
    <property type="entry name" value="BLR5969 PROTEIN"/>
    <property type="match status" value="1"/>
</dbReference>
<accession>A0A7V5I0L9</accession>
<dbReference type="SUPFAM" id="SSF56801">
    <property type="entry name" value="Acetyl-CoA synthetase-like"/>
    <property type="match status" value="1"/>
</dbReference>
<evidence type="ECO:0000259" key="11">
    <source>
        <dbReference type="Pfam" id="PF14535"/>
    </source>
</evidence>
<dbReference type="Pfam" id="PF00501">
    <property type="entry name" value="AMP-binding"/>
    <property type="match status" value="1"/>
</dbReference>
<dbReference type="AlphaFoldDB" id="A0A7V5I0L9"/>
<evidence type="ECO:0000256" key="4">
    <source>
        <dbReference type="ARBA" id="ARBA00060591"/>
    </source>
</evidence>
<dbReference type="InterPro" id="IPR028154">
    <property type="entry name" value="AMP-dep_Lig_C"/>
</dbReference>
<comment type="similarity">
    <text evidence="5 9">Belongs to the phenylacetyl-CoA ligase family.</text>
</comment>
<organism evidence="12">
    <name type="scientific">Aerophobetes bacterium</name>
    <dbReference type="NCBI Taxonomy" id="2030807"/>
    <lineage>
        <taxon>Bacteria</taxon>
        <taxon>Candidatus Aerophobota</taxon>
    </lineage>
</organism>
<dbReference type="EC" id="6.2.1.30" evidence="6 9"/>
<dbReference type="GO" id="GO:0000166">
    <property type="term" value="F:nucleotide binding"/>
    <property type="evidence" value="ECO:0007669"/>
    <property type="project" value="UniProtKB-KW"/>
</dbReference>
<comment type="catalytic activity">
    <reaction evidence="9">
        <text>2-phenylacetate + ATP + CoA = phenylacetyl-CoA + AMP + diphosphate</text>
        <dbReference type="Rhea" id="RHEA:20956"/>
        <dbReference type="ChEBI" id="CHEBI:18401"/>
        <dbReference type="ChEBI" id="CHEBI:30616"/>
        <dbReference type="ChEBI" id="CHEBI:33019"/>
        <dbReference type="ChEBI" id="CHEBI:57287"/>
        <dbReference type="ChEBI" id="CHEBI:57390"/>
        <dbReference type="ChEBI" id="CHEBI:456215"/>
        <dbReference type="EC" id="6.2.1.30"/>
    </reaction>
</comment>
<dbReference type="Gene3D" id="3.30.300.30">
    <property type="match status" value="1"/>
</dbReference>
<dbReference type="GO" id="GO:0010124">
    <property type="term" value="P:phenylacetate catabolic process"/>
    <property type="evidence" value="ECO:0007669"/>
    <property type="project" value="UniProtKB-UniRule"/>
</dbReference>
<evidence type="ECO:0000256" key="9">
    <source>
        <dbReference type="PIRNR" id="PIRNR006444"/>
    </source>
</evidence>
<comment type="subunit">
    <text evidence="1">Monomer.</text>
</comment>
<dbReference type="InterPro" id="IPR042099">
    <property type="entry name" value="ANL_N_sf"/>
</dbReference>
<dbReference type="InterPro" id="IPR045851">
    <property type="entry name" value="AMP-bd_C_sf"/>
</dbReference>
<gene>
    <name evidence="12" type="ORF">ENL39_05475</name>
</gene>
<dbReference type="Pfam" id="PF14535">
    <property type="entry name" value="AMP-binding_C_2"/>
    <property type="match status" value="1"/>
</dbReference>
<evidence type="ECO:0000259" key="10">
    <source>
        <dbReference type="Pfam" id="PF00501"/>
    </source>
</evidence>
<name>A0A7V5I0L9_UNCAE</name>